<protein>
    <submittedName>
        <fullName evidence="2">Ubiquinone/menaquinone biosynthesis C-methylase UbiE</fullName>
    </submittedName>
</protein>
<dbReference type="SUPFAM" id="SSF53335">
    <property type="entry name" value="S-adenosyl-L-methionine-dependent methyltransferases"/>
    <property type="match status" value="1"/>
</dbReference>
<dbReference type="STRING" id="698762.SAMN00808754_1155"/>
<accession>A0A1W1VNL5</accession>
<feature type="domain" description="Methyltransferase type 11" evidence="1">
    <location>
        <begin position="36"/>
        <end position="130"/>
    </location>
</feature>
<dbReference type="RefSeq" id="WP_084664703.1">
    <property type="nucleotide sequence ID" value="NZ_LT838272.1"/>
</dbReference>
<dbReference type="Gene3D" id="3.40.50.150">
    <property type="entry name" value="Vaccinia Virus protein VP39"/>
    <property type="match status" value="1"/>
</dbReference>
<dbReference type="AlphaFoldDB" id="A0A1W1VNL5"/>
<keyword evidence="3" id="KW-1185">Reference proteome</keyword>
<organism evidence="2 3">
    <name type="scientific">Thermanaeromonas toyohensis ToBE</name>
    <dbReference type="NCBI Taxonomy" id="698762"/>
    <lineage>
        <taxon>Bacteria</taxon>
        <taxon>Bacillati</taxon>
        <taxon>Bacillota</taxon>
        <taxon>Clostridia</taxon>
        <taxon>Neomoorellales</taxon>
        <taxon>Neomoorellaceae</taxon>
        <taxon>Thermanaeromonas</taxon>
    </lineage>
</organism>
<keyword evidence="2" id="KW-0489">Methyltransferase</keyword>
<dbReference type="OrthoDB" id="43862at2"/>
<sequence length="197" mass="22434">MELAELLRLNELWGPVYPYLARHVQEVLPPEAKEILELGPFSGGITWALAEVLPYAFFTIGEERQEVRDWLKEEGRKRRLLNRLHLVNTPLKPLAFPDERFEGVIFRGAFFFLDVDVLKEIYRVLKRGGKGFVGGGFGKFTPPAVIKSIAEESRQLNYRLGKRWLAVEEVKNIVLAAGLSHSCQICTEGGLWVIVEK</sequence>
<dbReference type="EMBL" id="LT838272">
    <property type="protein sequence ID" value="SMB94975.1"/>
    <property type="molecule type" value="Genomic_DNA"/>
</dbReference>
<dbReference type="Pfam" id="PF08241">
    <property type="entry name" value="Methyltransf_11"/>
    <property type="match status" value="1"/>
</dbReference>
<evidence type="ECO:0000313" key="2">
    <source>
        <dbReference type="EMBL" id="SMB94975.1"/>
    </source>
</evidence>
<dbReference type="GO" id="GO:0032259">
    <property type="term" value="P:methylation"/>
    <property type="evidence" value="ECO:0007669"/>
    <property type="project" value="UniProtKB-KW"/>
</dbReference>
<dbReference type="GO" id="GO:0008757">
    <property type="term" value="F:S-adenosylmethionine-dependent methyltransferase activity"/>
    <property type="evidence" value="ECO:0007669"/>
    <property type="project" value="InterPro"/>
</dbReference>
<proteinExistence type="predicted"/>
<evidence type="ECO:0000259" key="1">
    <source>
        <dbReference type="Pfam" id="PF08241"/>
    </source>
</evidence>
<dbReference type="InterPro" id="IPR029063">
    <property type="entry name" value="SAM-dependent_MTases_sf"/>
</dbReference>
<gene>
    <name evidence="2" type="ORF">SAMN00808754_1155</name>
</gene>
<reference evidence="2 3" key="1">
    <citation type="submission" date="2017-04" db="EMBL/GenBank/DDBJ databases">
        <authorList>
            <person name="Afonso C.L."/>
            <person name="Miller P.J."/>
            <person name="Scott M.A."/>
            <person name="Spackman E."/>
            <person name="Goraichik I."/>
            <person name="Dimitrov K.M."/>
            <person name="Suarez D.L."/>
            <person name="Swayne D.E."/>
        </authorList>
    </citation>
    <scope>NUCLEOTIDE SEQUENCE [LARGE SCALE GENOMIC DNA]</scope>
    <source>
        <strain evidence="2 3">ToBE</strain>
    </source>
</reference>
<evidence type="ECO:0000313" key="3">
    <source>
        <dbReference type="Proteomes" id="UP000192569"/>
    </source>
</evidence>
<dbReference type="InterPro" id="IPR013216">
    <property type="entry name" value="Methyltransf_11"/>
</dbReference>
<dbReference type="Proteomes" id="UP000192569">
    <property type="component" value="Chromosome I"/>
</dbReference>
<keyword evidence="2" id="KW-0808">Transferase</keyword>
<keyword evidence="2" id="KW-0830">Ubiquinone</keyword>
<name>A0A1W1VNL5_9FIRM</name>